<dbReference type="InterPro" id="IPR039564">
    <property type="entry name" value="Peptidase_C39-like"/>
</dbReference>
<evidence type="ECO:0000313" key="3">
    <source>
        <dbReference type="EMBL" id="RAQ95088.1"/>
    </source>
</evidence>
<dbReference type="EMBL" id="MCIF01000002">
    <property type="protein sequence ID" value="RAQ95088.1"/>
    <property type="molecule type" value="Genomic_DNA"/>
</dbReference>
<proteinExistence type="predicted"/>
<dbReference type="RefSeq" id="WP_189361380.1">
    <property type="nucleotide sequence ID" value="NZ_MCIF01000002.1"/>
</dbReference>
<gene>
    <name evidence="3" type="ORF">A4R35_06040</name>
</gene>
<sequence>MPVLVLVLFAVALTVSLFGLYLSARPSLRGRKRHPAAAERLLRTPNTPRLRARQSPIATVAQPRRRSASVLSLSVASERVYGPGSFPWREIPWKILLLGLVSLLIVIFLGSQLFLSRGVGFVLPYLWTAEPAATMTSNAPASTAHYDATSHLVRINQLDPAQYDSQAQYQIWAYSACSAAAMTVVINSYGYHYRIADILKVESALHEITPDQGLLEEVGIARTAARFHFNTLWGHNLSLDQMLAIANSGRPVIVSFPPDRFPGGHLLVVRGGNTSTVYLVDSSRLNYTSMARSRFRQLWGGFYAVLTPQAS</sequence>
<dbReference type="Gene3D" id="3.90.70.10">
    <property type="entry name" value="Cysteine proteinases"/>
    <property type="match status" value="1"/>
</dbReference>
<keyword evidence="1" id="KW-0472">Membrane</keyword>
<keyword evidence="4" id="KW-1185">Reference proteome</keyword>
<keyword evidence="1" id="KW-0812">Transmembrane</keyword>
<evidence type="ECO:0000259" key="2">
    <source>
        <dbReference type="Pfam" id="PF13529"/>
    </source>
</evidence>
<dbReference type="Proteomes" id="UP000248706">
    <property type="component" value="Unassembled WGS sequence"/>
</dbReference>
<keyword evidence="1" id="KW-1133">Transmembrane helix</keyword>
<accession>A0A328VBN4</accession>
<feature type="transmembrane region" description="Helical" evidence="1">
    <location>
        <begin position="171"/>
        <end position="190"/>
    </location>
</feature>
<protein>
    <recommendedName>
        <fullName evidence="2">Peptidase C39-like domain-containing protein</fullName>
    </recommendedName>
</protein>
<name>A0A328VBN4_9CHLR</name>
<organism evidence="3 4">
    <name type="scientific">Thermogemmatispora tikiterensis</name>
    <dbReference type="NCBI Taxonomy" id="1825093"/>
    <lineage>
        <taxon>Bacteria</taxon>
        <taxon>Bacillati</taxon>
        <taxon>Chloroflexota</taxon>
        <taxon>Ktedonobacteria</taxon>
        <taxon>Thermogemmatisporales</taxon>
        <taxon>Thermogemmatisporaceae</taxon>
        <taxon>Thermogemmatispora</taxon>
    </lineage>
</organism>
<evidence type="ECO:0000256" key="1">
    <source>
        <dbReference type="SAM" id="Phobius"/>
    </source>
</evidence>
<feature type="transmembrane region" description="Helical" evidence="1">
    <location>
        <begin position="95"/>
        <end position="115"/>
    </location>
</feature>
<reference evidence="3 4" key="1">
    <citation type="submission" date="2016-08" db="EMBL/GenBank/DDBJ databases">
        <title>Analysis of Carbohydrate Active Enzymes in Thermogemmatispora T81 Reveals Carbohydrate Degradation Ability.</title>
        <authorList>
            <person name="Tomazini A."/>
            <person name="Lal S."/>
            <person name="Stott M."/>
            <person name="Henrissat B."/>
            <person name="Polikarpov I."/>
            <person name="Sparling R."/>
            <person name="Levin D.B."/>
        </authorList>
    </citation>
    <scope>NUCLEOTIDE SEQUENCE [LARGE SCALE GENOMIC DNA]</scope>
    <source>
        <strain evidence="3 4">T81</strain>
    </source>
</reference>
<comment type="caution">
    <text evidence="3">The sequence shown here is derived from an EMBL/GenBank/DDBJ whole genome shotgun (WGS) entry which is preliminary data.</text>
</comment>
<evidence type="ECO:0000313" key="4">
    <source>
        <dbReference type="Proteomes" id="UP000248706"/>
    </source>
</evidence>
<feature type="domain" description="Peptidase C39-like" evidence="2">
    <location>
        <begin position="163"/>
        <end position="282"/>
    </location>
</feature>
<dbReference type="Pfam" id="PF13529">
    <property type="entry name" value="Peptidase_C39_2"/>
    <property type="match status" value="1"/>
</dbReference>
<dbReference type="AlphaFoldDB" id="A0A328VBN4"/>
<feature type="transmembrane region" description="Helical" evidence="1">
    <location>
        <begin position="6"/>
        <end position="24"/>
    </location>
</feature>